<dbReference type="InterPro" id="IPR024983">
    <property type="entry name" value="CHAT_dom"/>
</dbReference>
<dbReference type="RefSeq" id="WP_108548299.1">
    <property type="nucleotide sequence ID" value="NZ_CP028905.1"/>
</dbReference>
<evidence type="ECO:0000259" key="1">
    <source>
        <dbReference type="Pfam" id="PF12770"/>
    </source>
</evidence>
<dbReference type="OrthoDB" id="9787760at2"/>
<sequence length="812" mass="86372">MTPVTLFASRPAGRGTPLFRRLTLLGSLLGLLGATLSGCGGGVMAVNYVASQSELKASANLSDGDLADLRDGRLTALRERYDQVPADRLSDGQLSLLCDVRLKLQDFGRAQLCNETLAVRAARNGDAALIGKVRGRRALFALAQQRYGDAVAELEGNQSEGARYVRALAQARLGKTAEARDAAALLGKQFKPRPVFYAASLYAAAGDCGQSLRLLEDPERRLLADYGLTALSERADAGPSKNKAPFRLDVFDDFSYGWFGGFSFAPAANVYVEMLAAQCMAETGRTAMAVDRLNRLLAFPDLPAYRDVHWAAMYRLGRLRQQAGDRDGALSLLHSAAEVVEQSRATILSENGRIAFALDKQQLYGDLVDGLLRQGRQEQALEVVERAKSRVLVDMLSSRRDFAPDDLPVGEARQLLAQLDEAQASFSTVALRGDGGGADSGGADAALSAIRAANGRIRSRSPSLAPLVSAVPFRFAELTAVLQPGEAGVVYYNVGDHWYAFVLSAGTARTVDLGTPPVRKLVLQFLKQLSDPASTGYSAAARALGDAVLAPVLTAASGQKLLIIPHGPLHYIPFAAIDGAGGPLVTQRAIRMAPSLSALIATRSRPAMMVGTADRRGAIFGNPARREAGLDLPGAEAEAQAIAHIYPKSDLFLRSQATLGQFRSAAQGKAFIHIAAHGLFQPADPLSSRLLFSPSGDNSGDLTVGDLYSMRLDSALAVLSACQTGLSDVSPGDDLIGLVRGFMFSGVGGVVATYWNVADESTALLMQTFYSRLKSGASAQEALQAGQTAVRQRFPHPFYWAPFALMGADARL</sequence>
<dbReference type="AlphaFoldDB" id="A0A2R4VUD1"/>
<evidence type="ECO:0000313" key="2">
    <source>
        <dbReference type="EMBL" id="AWB08024.1"/>
    </source>
</evidence>
<dbReference type="PANTHER" id="PTHR10098">
    <property type="entry name" value="RAPSYN-RELATED"/>
    <property type="match status" value="1"/>
</dbReference>
<dbReference type="KEGG" id="ahu:A6A40_23540"/>
<dbReference type="Pfam" id="PF12770">
    <property type="entry name" value="CHAT"/>
    <property type="match status" value="1"/>
</dbReference>
<keyword evidence="2" id="KW-0614">Plasmid</keyword>
<reference evidence="2 3" key="1">
    <citation type="submission" date="2018-04" db="EMBL/GenBank/DDBJ databases">
        <title>Complete genome sequence of the nitrogen-fixing bacterium Azospirillum humicireducens type strain SgZ-5.</title>
        <authorList>
            <person name="Yu Z."/>
        </authorList>
    </citation>
    <scope>NUCLEOTIDE SEQUENCE [LARGE SCALE GENOMIC DNA]</scope>
    <source>
        <strain evidence="2 3">SgZ-5</strain>
        <plasmid evidence="2 3">pYZ4</plasmid>
    </source>
</reference>
<accession>A0A2R4VUD1</accession>
<geneLocation type="plasmid" evidence="2 3">
    <name>pYZ4</name>
</geneLocation>
<feature type="domain" description="CHAT" evidence="1">
    <location>
        <begin position="539"/>
        <end position="808"/>
    </location>
</feature>
<dbReference type="Proteomes" id="UP000077405">
    <property type="component" value="Plasmid pYZ4"/>
</dbReference>
<protein>
    <recommendedName>
        <fullName evidence="1">CHAT domain-containing protein</fullName>
    </recommendedName>
</protein>
<dbReference type="Gene3D" id="1.25.40.10">
    <property type="entry name" value="Tetratricopeptide repeat domain"/>
    <property type="match status" value="1"/>
</dbReference>
<keyword evidence="3" id="KW-1185">Reference proteome</keyword>
<organism evidence="2 3">
    <name type="scientific">Azospirillum humicireducens</name>
    <dbReference type="NCBI Taxonomy" id="1226968"/>
    <lineage>
        <taxon>Bacteria</taxon>
        <taxon>Pseudomonadati</taxon>
        <taxon>Pseudomonadota</taxon>
        <taxon>Alphaproteobacteria</taxon>
        <taxon>Rhodospirillales</taxon>
        <taxon>Azospirillaceae</taxon>
        <taxon>Azospirillum</taxon>
    </lineage>
</organism>
<proteinExistence type="predicted"/>
<evidence type="ECO:0000313" key="3">
    <source>
        <dbReference type="Proteomes" id="UP000077405"/>
    </source>
</evidence>
<name>A0A2R4VUD1_9PROT</name>
<dbReference type="EMBL" id="CP028905">
    <property type="protein sequence ID" value="AWB08024.1"/>
    <property type="molecule type" value="Genomic_DNA"/>
</dbReference>
<dbReference type="InterPro" id="IPR011990">
    <property type="entry name" value="TPR-like_helical_dom_sf"/>
</dbReference>
<gene>
    <name evidence="2" type="ORF">A6A40_23540</name>
</gene>
<dbReference type="PANTHER" id="PTHR10098:SF108">
    <property type="entry name" value="TETRATRICOPEPTIDE REPEAT PROTEIN 28"/>
    <property type="match status" value="1"/>
</dbReference>